<accession>A0ABP9TY22</accession>
<sequence>MYSASVRLPLDGIGRPRRPWEILTAAIVGLVAPLFIVLAVISIAVSGGRTLRSVGWMLRGIGGTTGEESITAAADISAGIANVVVGVGIVVGLVVIAAFAVYSWRVLVGRGRARWVALIALIVSLFVLTPLSPMLVAGFQLCAIASLVFAFLPRSSAWFRHRRGRGRAR</sequence>
<evidence type="ECO:0000256" key="1">
    <source>
        <dbReference type="SAM" id="Phobius"/>
    </source>
</evidence>
<feature type="transmembrane region" description="Helical" evidence="1">
    <location>
        <begin position="79"/>
        <end position="101"/>
    </location>
</feature>
<feature type="transmembrane region" description="Helical" evidence="1">
    <location>
        <begin position="137"/>
        <end position="159"/>
    </location>
</feature>
<name>A0ABP9TY22_9MICO</name>
<gene>
    <name evidence="2" type="ORF">KACC15558_07590</name>
</gene>
<evidence type="ECO:0000313" key="3">
    <source>
        <dbReference type="Proteomes" id="UP001498935"/>
    </source>
</evidence>
<organism evidence="2 3">
    <name type="scientific">Brevibacterium ammoniilyticum</name>
    <dbReference type="NCBI Taxonomy" id="1046555"/>
    <lineage>
        <taxon>Bacteria</taxon>
        <taxon>Bacillati</taxon>
        <taxon>Actinomycetota</taxon>
        <taxon>Actinomycetes</taxon>
        <taxon>Micrococcales</taxon>
        <taxon>Brevibacteriaceae</taxon>
        <taxon>Brevibacterium</taxon>
    </lineage>
</organism>
<protein>
    <recommendedName>
        <fullName evidence="4">DUF4064 domain-containing protein</fullName>
    </recommendedName>
</protein>
<keyword evidence="1" id="KW-0812">Transmembrane</keyword>
<reference evidence="2 3" key="1">
    <citation type="submission" date="2024-02" db="EMBL/GenBank/DDBJ databases">
        <title>Characterization of antibiotic resistant novel bacterial strains and their environmental applications.</title>
        <authorList>
            <person name="Manzoor S."/>
            <person name="Abbas S."/>
            <person name="Arshad M."/>
            <person name="Li W.J."/>
            <person name="Ahmed I."/>
        </authorList>
    </citation>
    <scope>NUCLEOTIDE SEQUENCE [LARGE SCALE GENOMIC DNA]</scope>
    <source>
        <strain evidence="2 3">KACC 15558</strain>
    </source>
</reference>
<proteinExistence type="predicted"/>
<dbReference type="EMBL" id="BAABNP010000003">
    <property type="protein sequence ID" value="GAA5339719.1"/>
    <property type="molecule type" value="Genomic_DNA"/>
</dbReference>
<keyword evidence="3" id="KW-1185">Reference proteome</keyword>
<keyword evidence="1" id="KW-1133">Transmembrane helix</keyword>
<feature type="transmembrane region" description="Helical" evidence="1">
    <location>
        <begin position="20"/>
        <end position="45"/>
    </location>
</feature>
<evidence type="ECO:0000313" key="2">
    <source>
        <dbReference type="EMBL" id="GAA5339719.1"/>
    </source>
</evidence>
<comment type="caution">
    <text evidence="2">The sequence shown here is derived from an EMBL/GenBank/DDBJ whole genome shotgun (WGS) entry which is preliminary data.</text>
</comment>
<dbReference type="Proteomes" id="UP001498935">
    <property type="component" value="Unassembled WGS sequence"/>
</dbReference>
<feature type="transmembrane region" description="Helical" evidence="1">
    <location>
        <begin position="113"/>
        <end position="131"/>
    </location>
</feature>
<keyword evidence="1" id="KW-0472">Membrane</keyword>
<evidence type="ECO:0008006" key="4">
    <source>
        <dbReference type="Google" id="ProtNLM"/>
    </source>
</evidence>